<dbReference type="InterPro" id="IPR051310">
    <property type="entry name" value="MCP_chemotaxis"/>
</dbReference>
<proteinExistence type="inferred from homology"/>
<dbReference type="Pfam" id="PF00672">
    <property type="entry name" value="HAMP"/>
    <property type="match status" value="1"/>
</dbReference>
<dbReference type="RefSeq" id="WP_007857840.1">
    <property type="nucleotide sequence ID" value="NZ_JH376420.1"/>
</dbReference>
<evidence type="ECO:0000256" key="2">
    <source>
        <dbReference type="ARBA" id="ARBA00029447"/>
    </source>
</evidence>
<dbReference type="GO" id="GO:0004888">
    <property type="term" value="F:transmembrane signaling receptor activity"/>
    <property type="evidence" value="ECO:0007669"/>
    <property type="project" value="TreeGrafter"/>
</dbReference>
<dbReference type="Gene3D" id="1.10.287.950">
    <property type="entry name" value="Methyl-accepting chemotaxis protein"/>
    <property type="match status" value="1"/>
</dbReference>
<dbReference type="SUPFAM" id="SSF58104">
    <property type="entry name" value="Methyl-accepting chemotaxis protein (MCP) signaling domain"/>
    <property type="match status" value="1"/>
</dbReference>
<dbReference type="PANTHER" id="PTHR43531">
    <property type="entry name" value="PROTEIN ICFG"/>
    <property type="match status" value="1"/>
</dbReference>
<accession>G5HBQ1</accession>
<keyword evidence="4" id="KW-0812">Transmembrane</keyword>
<dbReference type="PROSITE" id="PS50885">
    <property type="entry name" value="HAMP"/>
    <property type="match status" value="1"/>
</dbReference>
<dbReference type="Proteomes" id="UP000003763">
    <property type="component" value="Unassembled WGS sequence"/>
</dbReference>
<dbReference type="PROSITE" id="PS50111">
    <property type="entry name" value="CHEMOTAXIS_TRANSDUC_2"/>
    <property type="match status" value="1"/>
</dbReference>
<organism evidence="7 8">
    <name type="scientific">[Clostridium] citroniae WAL-17108</name>
    <dbReference type="NCBI Taxonomy" id="742733"/>
    <lineage>
        <taxon>Bacteria</taxon>
        <taxon>Bacillati</taxon>
        <taxon>Bacillota</taxon>
        <taxon>Clostridia</taxon>
        <taxon>Lachnospirales</taxon>
        <taxon>Lachnospiraceae</taxon>
        <taxon>Enterocloster</taxon>
    </lineage>
</organism>
<dbReference type="EMBL" id="ADLJ01000001">
    <property type="protein sequence ID" value="EHF01136.1"/>
    <property type="molecule type" value="Genomic_DNA"/>
</dbReference>
<dbReference type="eggNOG" id="COG0840">
    <property type="taxonomic scope" value="Bacteria"/>
</dbReference>
<dbReference type="Pfam" id="PF12729">
    <property type="entry name" value="4HB_MCP_1"/>
    <property type="match status" value="1"/>
</dbReference>
<dbReference type="InterPro" id="IPR003660">
    <property type="entry name" value="HAMP_dom"/>
</dbReference>
<dbReference type="Pfam" id="PF00015">
    <property type="entry name" value="MCPsignal"/>
    <property type="match status" value="1"/>
</dbReference>
<dbReference type="CDD" id="cd06225">
    <property type="entry name" value="HAMP"/>
    <property type="match status" value="1"/>
</dbReference>
<evidence type="ECO:0000259" key="6">
    <source>
        <dbReference type="PROSITE" id="PS50885"/>
    </source>
</evidence>
<feature type="transmembrane region" description="Helical" evidence="4">
    <location>
        <begin position="187"/>
        <end position="210"/>
    </location>
</feature>
<dbReference type="InterPro" id="IPR004089">
    <property type="entry name" value="MCPsignal_dom"/>
</dbReference>
<protein>
    <recommendedName>
        <fullName evidence="9">Methyl-accepting chemotaxis protein</fullName>
    </recommendedName>
</protein>
<keyword evidence="1" id="KW-0145">Chemotaxis</keyword>
<dbReference type="PATRIC" id="fig|742733.3.peg.13"/>
<dbReference type="AlphaFoldDB" id="G5HBQ1"/>
<evidence type="ECO:0000259" key="5">
    <source>
        <dbReference type="PROSITE" id="PS50111"/>
    </source>
</evidence>
<evidence type="ECO:0000256" key="1">
    <source>
        <dbReference type="ARBA" id="ARBA00022500"/>
    </source>
</evidence>
<dbReference type="SMART" id="SM00283">
    <property type="entry name" value="MA"/>
    <property type="match status" value="1"/>
</dbReference>
<comment type="similarity">
    <text evidence="2">Belongs to the methyl-accepting chemotaxis (MCP) protein family.</text>
</comment>
<dbReference type="GO" id="GO:0006935">
    <property type="term" value="P:chemotaxis"/>
    <property type="evidence" value="ECO:0007669"/>
    <property type="project" value="UniProtKB-KW"/>
</dbReference>
<dbReference type="PANTHER" id="PTHR43531:SF11">
    <property type="entry name" value="METHYL-ACCEPTING CHEMOTAXIS PROTEIN 3"/>
    <property type="match status" value="1"/>
</dbReference>
<gene>
    <name evidence="7" type="ORF">HMPREF9469_00013</name>
</gene>
<feature type="transmembrane region" description="Helical" evidence="4">
    <location>
        <begin position="12"/>
        <end position="36"/>
    </location>
</feature>
<keyword evidence="3" id="KW-0807">Transducer</keyword>
<feature type="domain" description="HAMP" evidence="6">
    <location>
        <begin position="212"/>
        <end position="265"/>
    </location>
</feature>
<evidence type="ECO:0000313" key="7">
    <source>
        <dbReference type="EMBL" id="EHF01136.1"/>
    </source>
</evidence>
<evidence type="ECO:0000256" key="4">
    <source>
        <dbReference type="SAM" id="Phobius"/>
    </source>
</evidence>
<name>G5HBQ1_9FIRM</name>
<evidence type="ECO:0008006" key="9">
    <source>
        <dbReference type="Google" id="ProtNLM"/>
    </source>
</evidence>
<dbReference type="Gene3D" id="6.10.340.10">
    <property type="match status" value="1"/>
</dbReference>
<sequence>MLEHLQDMKIRARLLVSYAVIIAICLAASIAALFLLNKIGNNLSSFYNNNYTVTVNVWMAKREMQAARADILNAILDSDMDDANENVTKANNHLGNMRAAFPVIRKSFKGDIALVDQVDSLLEQAIVYRDQVFELIEADQRGEAYQVMKFNYIPRLDQMSDTLQEIADVAGRNAKIMVVEGEHAQTVATVIVIVIMVLSIVSALLFGLYISNGIRRPVNEIEHAAQKLAGGDLDGALVTYTSKDELGKMSDSIRDLISYQHTIIEDISGLLGSMAEGDFKVQSSVKEYYRGQYSRILISMRGLRDNLSSILLQIGHSAKQVADGSEQVSTGAQALAMGAAEQASSVEELATAVHSISERVSETAVNASDARVQTDQAGVQVSTSSKNMQEMIEAMKVISEKSDQIYKIIKTIEDIAFQTNILALNASVEAARVGEAGAGFAVVAKEIRNLADRTSKASKNTTILIEESAAAVEEGEKAAYVTAGSLTQVVESTKQVIMTVDKIAAATNYQSESISHIRTEVEQISDVVQSNSATSEELAAASEELSSQAQVLEDLVSRFELYG</sequence>
<dbReference type="InterPro" id="IPR024478">
    <property type="entry name" value="HlyB_4HB_MCP"/>
</dbReference>
<feature type="domain" description="Methyl-accepting transducer" evidence="5">
    <location>
        <begin position="317"/>
        <end position="546"/>
    </location>
</feature>
<reference evidence="7 8" key="1">
    <citation type="submission" date="2011-08" db="EMBL/GenBank/DDBJ databases">
        <title>The Genome Sequence of Clostridium citroniae WAL-17108.</title>
        <authorList>
            <consortium name="The Broad Institute Genome Sequencing Platform"/>
            <person name="Earl A."/>
            <person name="Ward D."/>
            <person name="Feldgarden M."/>
            <person name="Gevers D."/>
            <person name="Finegold S.M."/>
            <person name="Summanen P.H."/>
            <person name="Molitoris D.R."/>
            <person name="Vaisanen M.L."/>
            <person name="Daigneault M."/>
            <person name="Allen-Vercoe E."/>
            <person name="Young S.K."/>
            <person name="Zeng Q."/>
            <person name="Gargeya S."/>
            <person name="Fitzgerald M."/>
            <person name="Haas B."/>
            <person name="Abouelleil A."/>
            <person name="Alvarado L."/>
            <person name="Arachchi H.M."/>
            <person name="Berlin A."/>
            <person name="Brown A."/>
            <person name="Chapman S.B."/>
            <person name="Chen Z."/>
            <person name="Dunbar C."/>
            <person name="Freedman E."/>
            <person name="Gearin G."/>
            <person name="Gellesch M."/>
            <person name="Goldberg J."/>
            <person name="Griggs A."/>
            <person name="Gujja S."/>
            <person name="Heiman D."/>
            <person name="Howarth C."/>
            <person name="Larson L."/>
            <person name="Lui A."/>
            <person name="MacDonald P.J.P."/>
            <person name="Montmayeur A."/>
            <person name="Murphy C."/>
            <person name="Neiman D."/>
            <person name="Pearson M."/>
            <person name="Priest M."/>
            <person name="Roberts A."/>
            <person name="Saif S."/>
            <person name="Shea T."/>
            <person name="Shenoy N."/>
            <person name="Sisk P."/>
            <person name="Stolte C."/>
            <person name="Sykes S."/>
            <person name="Wortman J."/>
            <person name="Nusbaum C."/>
            <person name="Birren B."/>
        </authorList>
    </citation>
    <scope>NUCLEOTIDE SEQUENCE [LARGE SCALE GENOMIC DNA]</scope>
    <source>
        <strain evidence="7 8">WAL-17108</strain>
    </source>
</reference>
<keyword evidence="4" id="KW-1133">Transmembrane helix</keyword>
<keyword evidence="4" id="KW-0472">Membrane</keyword>
<dbReference type="GO" id="GO:0005886">
    <property type="term" value="C:plasma membrane"/>
    <property type="evidence" value="ECO:0007669"/>
    <property type="project" value="TreeGrafter"/>
</dbReference>
<comment type="caution">
    <text evidence="7">The sequence shown here is derived from an EMBL/GenBank/DDBJ whole genome shotgun (WGS) entry which is preliminary data.</text>
</comment>
<dbReference type="HOGENOM" id="CLU_000445_107_16_9"/>
<dbReference type="GO" id="GO:0007165">
    <property type="term" value="P:signal transduction"/>
    <property type="evidence" value="ECO:0007669"/>
    <property type="project" value="UniProtKB-KW"/>
</dbReference>
<evidence type="ECO:0000313" key="8">
    <source>
        <dbReference type="Proteomes" id="UP000003763"/>
    </source>
</evidence>
<evidence type="ECO:0000256" key="3">
    <source>
        <dbReference type="PROSITE-ProRule" id="PRU00284"/>
    </source>
</evidence>